<sequence>MVDFLSKYRMYGYGFTQTDLRTASSSYKDLYRNSAPHVFKAERALVHDCREPVVKAYTDSKLWEAYLLTRGLSDTARSQRELNAKEKEEEGMKKFFRPYSWRPQKLLFNVGVRGRGKGEFSYPRGLTITDERDIVIADTMNHRIQIFNNFGVFKSSFGSLGSGEGQFNEPTGVSVFPNQTIAVADKKNKRIQVLTLEGRFKYSFPTVDEPYSVACDIYYNTVVGTASRTVEVYRRGGKLLSRFEVGGKPPKTSMSGSPIHVAVNNKNEVVLCDSVNCRVRTYSYAGDLLYQFRTEANGDGLAAVPAGVCLNPLGQILIADRLNHTVNVYSERGQLLLQIVGPPDLTGSVQTCAIGPEGHLVVTEYSTNGDHCFKIFRYRDCECHRYRPGSSRRSTPTPKW</sequence>
<dbReference type="PANTHER" id="PTHR24104:SF50">
    <property type="entry name" value="SMP-30_GLUCONOLACTONASE_LRE-LIKE REGION DOMAIN-CONTAINING PROTEIN"/>
    <property type="match status" value="1"/>
</dbReference>
<keyword evidence="3" id="KW-1185">Reference proteome</keyword>
<dbReference type="PANTHER" id="PTHR24104">
    <property type="entry name" value="E3 UBIQUITIN-PROTEIN LIGASE NHLRC1-RELATED"/>
    <property type="match status" value="1"/>
</dbReference>
<evidence type="ECO:0000313" key="3">
    <source>
        <dbReference type="Proteomes" id="UP000085678"/>
    </source>
</evidence>
<feature type="repeat" description="NHL" evidence="2">
    <location>
        <begin position="107"/>
        <end position="150"/>
    </location>
</feature>
<dbReference type="GO" id="GO:0061630">
    <property type="term" value="F:ubiquitin protein ligase activity"/>
    <property type="evidence" value="ECO:0007669"/>
    <property type="project" value="TreeGrafter"/>
</dbReference>
<dbReference type="KEGG" id="lak:106181771"/>
<dbReference type="AlphaFoldDB" id="A0A1S3KGW8"/>
<dbReference type="OrthoDB" id="342730at2759"/>
<organism evidence="3 4">
    <name type="scientific">Lingula anatina</name>
    <name type="common">Brachiopod</name>
    <name type="synonym">Lingula unguis</name>
    <dbReference type="NCBI Taxonomy" id="7574"/>
    <lineage>
        <taxon>Eukaryota</taxon>
        <taxon>Metazoa</taxon>
        <taxon>Spiralia</taxon>
        <taxon>Lophotrochozoa</taxon>
        <taxon>Brachiopoda</taxon>
        <taxon>Linguliformea</taxon>
        <taxon>Lingulata</taxon>
        <taxon>Lingulida</taxon>
        <taxon>Linguloidea</taxon>
        <taxon>Lingulidae</taxon>
        <taxon>Lingula</taxon>
    </lineage>
</organism>
<proteinExistence type="predicted"/>
<dbReference type="GO" id="GO:0000209">
    <property type="term" value="P:protein polyubiquitination"/>
    <property type="evidence" value="ECO:0007669"/>
    <property type="project" value="TreeGrafter"/>
</dbReference>
<dbReference type="InParanoid" id="A0A1S3KGW8"/>
<dbReference type="STRING" id="7574.A0A1S3KGW8"/>
<dbReference type="GO" id="GO:0008270">
    <property type="term" value="F:zinc ion binding"/>
    <property type="evidence" value="ECO:0007669"/>
    <property type="project" value="UniProtKB-KW"/>
</dbReference>
<dbReference type="InterPro" id="IPR050952">
    <property type="entry name" value="TRIM-NHL_E3_ligases"/>
</dbReference>
<reference evidence="4" key="1">
    <citation type="submission" date="2025-08" db="UniProtKB">
        <authorList>
            <consortium name="RefSeq"/>
        </authorList>
    </citation>
    <scope>IDENTIFICATION</scope>
    <source>
        <tissue evidence="4">Gonads</tissue>
    </source>
</reference>
<dbReference type="InterPro" id="IPR011042">
    <property type="entry name" value="6-blade_b-propeller_TolB-like"/>
</dbReference>
<dbReference type="Gene3D" id="2.120.10.30">
    <property type="entry name" value="TolB, C-terminal domain"/>
    <property type="match status" value="1"/>
</dbReference>
<dbReference type="GeneID" id="106181771"/>
<evidence type="ECO:0000256" key="1">
    <source>
        <dbReference type="ARBA" id="ARBA00022737"/>
    </source>
</evidence>
<evidence type="ECO:0000313" key="4">
    <source>
        <dbReference type="RefSeq" id="XP_013421704.1"/>
    </source>
</evidence>
<dbReference type="GO" id="GO:0043161">
    <property type="term" value="P:proteasome-mediated ubiquitin-dependent protein catabolic process"/>
    <property type="evidence" value="ECO:0007669"/>
    <property type="project" value="TreeGrafter"/>
</dbReference>
<name>A0A1S3KGW8_LINAN</name>
<dbReference type="CDD" id="cd05819">
    <property type="entry name" value="NHL"/>
    <property type="match status" value="1"/>
</dbReference>
<dbReference type="Proteomes" id="UP000085678">
    <property type="component" value="Unplaced"/>
</dbReference>
<protein>
    <submittedName>
        <fullName evidence="4">Tripartite motif-containing protein 2-like isoform X1</fullName>
    </submittedName>
</protein>
<keyword evidence="1" id="KW-0677">Repeat</keyword>
<dbReference type="SUPFAM" id="SSF101898">
    <property type="entry name" value="NHL repeat"/>
    <property type="match status" value="1"/>
</dbReference>
<dbReference type="RefSeq" id="XP_013421704.1">
    <property type="nucleotide sequence ID" value="XM_013566250.1"/>
</dbReference>
<dbReference type="PROSITE" id="PS51125">
    <property type="entry name" value="NHL"/>
    <property type="match status" value="2"/>
</dbReference>
<dbReference type="Pfam" id="PF01436">
    <property type="entry name" value="NHL"/>
    <property type="match status" value="3"/>
</dbReference>
<evidence type="ECO:0000256" key="2">
    <source>
        <dbReference type="PROSITE-ProRule" id="PRU00504"/>
    </source>
</evidence>
<feature type="repeat" description="NHL" evidence="2">
    <location>
        <begin position="154"/>
        <end position="197"/>
    </location>
</feature>
<accession>A0A1S3KGW8</accession>
<dbReference type="InterPro" id="IPR001258">
    <property type="entry name" value="NHL_repeat"/>
</dbReference>
<gene>
    <name evidence="4" type="primary">LOC106181771</name>
</gene>